<gene>
    <name evidence="6" type="ORF">METZ01_LOCUS372957</name>
</gene>
<keyword evidence="4" id="KW-0949">S-adenosyl-L-methionine</keyword>
<keyword evidence="5" id="KW-0443">Lipid metabolism</keyword>
<name>A0A382TDK3_9ZZZZ</name>
<dbReference type="GO" id="GO:0008610">
    <property type="term" value="P:lipid biosynthetic process"/>
    <property type="evidence" value="ECO:0007669"/>
    <property type="project" value="InterPro"/>
</dbReference>
<evidence type="ECO:0000256" key="4">
    <source>
        <dbReference type="ARBA" id="ARBA00022691"/>
    </source>
</evidence>
<evidence type="ECO:0000313" key="6">
    <source>
        <dbReference type="EMBL" id="SVD20103.1"/>
    </source>
</evidence>
<dbReference type="PANTHER" id="PTHR43667:SF1">
    <property type="entry name" value="CYCLOPROPANE-FATTY-ACYL-PHOSPHOLIPID SYNTHASE"/>
    <property type="match status" value="1"/>
</dbReference>
<dbReference type="Gene3D" id="3.40.50.150">
    <property type="entry name" value="Vaccinia Virus protein VP39"/>
    <property type="match status" value="1"/>
</dbReference>
<keyword evidence="3" id="KW-0808">Transferase</keyword>
<dbReference type="SUPFAM" id="SSF53335">
    <property type="entry name" value="S-adenosyl-L-methionine-dependent methyltransferases"/>
    <property type="match status" value="1"/>
</dbReference>
<feature type="non-terminal residue" evidence="6">
    <location>
        <position position="303"/>
    </location>
</feature>
<dbReference type="AlphaFoldDB" id="A0A382TDK3"/>
<evidence type="ECO:0000256" key="3">
    <source>
        <dbReference type="ARBA" id="ARBA00022679"/>
    </source>
</evidence>
<dbReference type="InterPro" id="IPR003333">
    <property type="entry name" value="CMAS"/>
</dbReference>
<dbReference type="PIRSF" id="PIRSF003085">
    <property type="entry name" value="CMAS"/>
    <property type="match status" value="1"/>
</dbReference>
<evidence type="ECO:0000256" key="5">
    <source>
        <dbReference type="ARBA" id="ARBA00023098"/>
    </source>
</evidence>
<sequence>LIKSWVSKTLGLAGIKINGNAPWDICVNNERFYRRAARGTLGLGEAYMDGDWDVESLDWFFRKLIGSDMEKRYMARLQRFRHDLNALMSNLQSRRRSRTVVEKHYDLDHRMYNQFLGPYNQYTCCFFDDTEELEQAEIIKLEMICDKLDIQPTDRVLDIGCGWGGFAKYAASTRGCEVTGITLSAEQAAFAQEYTVGLKAKIVISDYRDLPDVLERRYDKVLVCGMIEHVGYKNYRCLMQVVAEMLKDDGLFLLHTIGNSHNTFVADPWIEKYIFRNSMIPSMRQLVDSFRGLFVVQDWENYG</sequence>
<protein>
    <recommendedName>
        <fullName evidence="7">Cyclopropane-fatty-acyl-phospholipid synthase</fullName>
    </recommendedName>
</protein>
<feature type="non-terminal residue" evidence="6">
    <location>
        <position position="1"/>
    </location>
</feature>
<evidence type="ECO:0000256" key="2">
    <source>
        <dbReference type="ARBA" id="ARBA00022603"/>
    </source>
</evidence>
<dbReference type="GO" id="GO:0032259">
    <property type="term" value="P:methylation"/>
    <property type="evidence" value="ECO:0007669"/>
    <property type="project" value="UniProtKB-KW"/>
</dbReference>
<dbReference type="InterPro" id="IPR029063">
    <property type="entry name" value="SAM-dependent_MTases_sf"/>
</dbReference>
<evidence type="ECO:0000256" key="1">
    <source>
        <dbReference type="ARBA" id="ARBA00010815"/>
    </source>
</evidence>
<organism evidence="6">
    <name type="scientific">marine metagenome</name>
    <dbReference type="NCBI Taxonomy" id="408172"/>
    <lineage>
        <taxon>unclassified sequences</taxon>
        <taxon>metagenomes</taxon>
        <taxon>ecological metagenomes</taxon>
    </lineage>
</organism>
<dbReference type="GO" id="GO:0008168">
    <property type="term" value="F:methyltransferase activity"/>
    <property type="evidence" value="ECO:0007669"/>
    <property type="project" value="UniProtKB-KW"/>
</dbReference>
<dbReference type="CDD" id="cd02440">
    <property type="entry name" value="AdoMet_MTases"/>
    <property type="match status" value="1"/>
</dbReference>
<proteinExistence type="inferred from homology"/>
<dbReference type="EMBL" id="UINC01135758">
    <property type="protein sequence ID" value="SVD20103.1"/>
    <property type="molecule type" value="Genomic_DNA"/>
</dbReference>
<reference evidence="6" key="1">
    <citation type="submission" date="2018-05" db="EMBL/GenBank/DDBJ databases">
        <authorList>
            <person name="Lanie J.A."/>
            <person name="Ng W.-L."/>
            <person name="Kazmierczak K.M."/>
            <person name="Andrzejewski T.M."/>
            <person name="Davidsen T.M."/>
            <person name="Wayne K.J."/>
            <person name="Tettelin H."/>
            <person name="Glass J.I."/>
            <person name="Rusch D."/>
            <person name="Podicherti R."/>
            <person name="Tsui H.-C.T."/>
            <person name="Winkler M.E."/>
        </authorList>
    </citation>
    <scope>NUCLEOTIDE SEQUENCE</scope>
</reference>
<keyword evidence="2" id="KW-0489">Methyltransferase</keyword>
<dbReference type="InterPro" id="IPR050723">
    <property type="entry name" value="CFA/CMAS"/>
</dbReference>
<dbReference type="PANTHER" id="PTHR43667">
    <property type="entry name" value="CYCLOPROPANE-FATTY-ACYL-PHOSPHOLIPID SYNTHASE"/>
    <property type="match status" value="1"/>
</dbReference>
<comment type="similarity">
    <text evidence="1">Belongs to the CFA/CMAS family.</text>
</comment>
<evidence type="ECO:0008006" key="7">
    <source>
        <dbReference type="Google" id="ProtNLM"/>
    </source>
</evidence>
<accession>A0A382TDK3</accession>
<dbReference type="Pfam" id="PF02353">
    <property type="entry name" value="CMAS"/>
    <property type="match status" value="1"/>
</dbReference>